<sequence length="61" mass="7065">MLLKESIAAGDGRTCLETDGKCWGRNGFERQKRPREATPADVYVKERRDQMEIENPMRNPI</sequence>
<dbReference type="EMBL" id="QGKY02001015">
    <property type="protein sequence ID" value="KAF2570882.1"/>
    <property type="molecule type" value="Genomic_DNA"/>
</dbReference>
<comment type="caution">
    <text evidence="1">The sequence shown here is derived from an EMBL/GenBank/DDBJ whole genome shotgun (WGS) entry which is preliminary data.</text>
</comment>
<organism evidence="1">
    <name type="scientific">Brassica cretica</name>
    <name type="common">Mustard</name>
    <dbReference type="NCBI Taxonomy" id="69181"/>
    <lineage>
        <taxon>Eukaryota</taxon>
        <taxon>Viridiplantae</taxon>
        <taxon>Streptophyta</taxon>
        <taxon>Embryophyta</taxon>
        <taxon>Tracheophyta</taxon>
        <taxon>Spermatophyta</taxon>
        <taxon>Magnoliopsida</taxon>
        <taxon>eudicotyledons</taxon>
        <taxon>Gunneridae</taxon>
        <taxon>Pentapetalae</taxon>
        <taxon>rosids</taxon>
        <taxon>malvids</taxon>
        <taxon>Brassicales</taxon>
        <taxon>Brassicaceae</taxon>
        <taxon>Brassiceae</taxon>
        <taxon>Brassica</taxon>
    </lineage>
</organism>
<protein>
    <submittedName>
        <fullName evidence="1">Uncharacterized protein</fullName>
    </submittedName>
</protein>
<gene>
    <name evidence="1" type="ORF">F2Q70_00003108</name>
</gene>
<dbReference type="AlphaFoldDB" id="A0A8S9IN92"/>
<name>A0A8S9IN92_BRACR</name>
<proteinExistence type="predicted"/>
<reference evidence="1" key="1">
    <citation type="submission" date="2019-12" db="EMBL/GenBank/DDBJ databases">
        <title>Genome sequencing and annotation of Brassica cretica.</title>
        <authorList>
            <person name="Studholme D.J."/>
            <person name="Sarris P.F."/>
        </authorList>
    </citation>
    <scope>NUCLEOTIDE SEQUENCE</scope>
    <source>
        <strain evidence="1">PFS-102/07</strain>
        <tissue evidence="1">Leaf</tissue>
    </source>
</reference>
<accession>A0A8S9IN92</accession>
<evidence type="ECO:0000313" key="1">
    <source>
        <dbReference type="EMBL" id="KAF2570882.1"/>
    </source>
</evidence>